<keyword evidence="5" id="KW-1185">Reference proteome</keyword>
<dbReference type="PANTHER" id="PTHR30344:SF1">
    <property type="entry name" value="6-PHOSPHOGLUCONOLACTONASE"/>
    <property type="match status" value="1"/>
</dbReference>
<comment type="caution">
    <text evidence="4">The sequence shown here is derived from an EMBL/GenBank/DDBJ whole genome shotgun (WGS) entry which is preliminary data.</text>
</comment>
<evidence type="ECO:0000313" key="5">
    <source>
        <dbReference type="Proteomes" id="UP000759103"/>
    </source>
</evidence>
<dbReference type="SUPFAM" id="SSF51004">
    <property type="entry name" value="C-terminal (heme d1) domain of cytochrome cd1-nitrite reductase"/>
    <property type="match status" value="1"/>
</dbReference>
<evidence type="ECO:0000256" key="2">
    <source>
        <dbReference type="ARBA" id="ARBA00022526"/>
    </source>
</evidence>
<feature type="chain" id="PRO_5045600555" evidence="3">
    <location>
        <begin position="27"/>
        <end position="371"/>
    </location>
</feature>
<organism evidence="4 5">
    <name type="scientific">Sphingomonas citri</name>
    <dbReference type="NCBI Taxonomy" id="2862499"/>
    <lineage>
        <taxon>Bacteria</taxon>
        <taxon>Pseudomonadati</taxon>
        <taxon>Pseudomonadota</taxon>
        <taxon>Alphaproteobacteria</taxon>
        <taxon>Sphingomonadales</taxon>
        <taxon>Sphingomonadaceae</taxon>
        <taxon>Sphingomonas</taxon>
    </lineage>
</organism>
<keyword evidence="3" id="KW-0732">Signal</keyword>
<dbReference type="PROSITE" id="PS51318">
    <property type="entry name" value="TAT"/>
    <property type="match status" value="1"/>
</dbReference>
<dbReference type="Gene3D" id="2.130.10.10">
    <property type="entry name" value="YVTN repeat-like/Quinoprotein amine dehydrogenase"/>
    <property type="match status" value="1"/>
</dbReference>
<dbReference type="Proteomes" id="UP000759103">
    <property type="component" value="Unassembled WGS sequence"/>
</dbReference>
<keyword evidence="2" id="KW-0313">Glucose metabolism</keyword>
<dbReference type="InterPro" id="IPR015943">
    <property type="entry name" value="WD40/YVTN_repeat-like_dom_sf"/>
</dbReference>
<dbReference type="EMBL" id="JAHXZN010000003">
    <property type="protein sequence ID" value="MBW6531286.1"/>
    <property type="molecule type" value="Genomic_DNA"/>
</dbReference>
<accession>A0ABS7BNT3</accession>
<dbReference type="Pfam" id="PF10282">
    <property type="entry name" value="Lactonase"/>
    <property type="match status" value="1"/>
</dbReference>
<evidence type="ECO:0000313" key="4">
    <source>
        <dbReference type="EMBL" id="MBW6531286.1"/>
    </source>
</evidence>
<dbReference type="PANTHER" id="PTHR30344">
    <property type="entry name" value="6-PHOSPHOGLUCONOLACTONASE-RELATED"/>
    <property type="match status" value="1"/>
</dbReference>
<evidence type="ECO:0000256" key="1">
    <source>
        <dbReference type="ARBA" id="ARBA00005564"/>
    </source>
</evidence>
<gene>
    <name evidence="4" type="ORF">KZ820_11125</name>
</gene>
<sequence>MIDDRLTRRTLLGAAAVAALPGGALAAPAATRALYAGGYNKEGGAGLLPLDYAPAAGAWRAHAAVAAAPDASWGVRHPRLGLHYLVQEGSAGKVAVLRERGGAWQRLALVDSGGADPCHLALSADGGALAVANYSSGSVALIALDPRTGLPRAAAQVVPHRGRGPDAERQPAPHAHWVGFSPDRQWLWSVDLGADTIFAHRLDAAGTRLGETRAAYRAVAGSGPRHLAFHPRLPLAYLVAELDNSVTVLRRGADYRFTALARHSTLPAGFAGKSQAGAIAIDPRGRWLYASNRGADSVAVYAIAADGALTPIQHIAGGGRWPRHLRVLDSRLLVANERSGTIDGFSVGRDGRLSPFGAAARAPGVAFIGEA</sequence>
<dbReference type="InterPro" id="IPR050282">
    <property type="entry name" value="Cycloisomerase_2"/>
</dbReference>
<evidence type="ECO:0000256" key="3">
    <source>
        <dbReference type="SAM" id="SignalP"/>
    </source>
</evidence>
<dbReference type="InterPro" id="IPR011048">
    <property type="entry name" value="Haem_d1_sf"/>
</dbReference>
<feature type="signal peptide" evidence="3">
    <location>
        <begin position="1"/>
        <end position="26"/>
    </location>
</feature>
<keyword evidence="2" id="KW-0119">Carbohydrate metabolism</keyword>
<comment type="similarity">
    <text evidence="1">Belongs to the cycloisomerase 2 family.</text>
</comment>
<protein>
    <submittedName>
        <fullName evidence="4">Lactonase family protein</fullName>
    </submittedName>
</protein>
<proteinExistence type="inferred from homology"/>
<dbReference type="InterPro" id="IPR006311">
    <property type="entry name" value="TAT_signal"/>
</dbReference>
<dbReference type="InterPro" id="IPR019405">
    <property type="entry name" value="Lactonase_7-beta_prop"/>
</dbReference>
<name>A0ABS7BNT3_9SPHN</name>
<reference evidence="4 5" key="1">
    <citation type="submission" date="2021-07" db="EMBL/GenBank/DDBJ databases">
        <title>Sphingomonas sp.</title>
        <authorList>
            <person name="Feng G."/>
            <person name="Li J."/>
            <person name="Pan M."/>
        </authorList>
    </citation>
    <scope>NUCLEOTIDE SEQUENCE [LARGE SCALE GENOMIC DNA]</scope>
    <source>
        <strain evidence="4 5">RRHST34</strain>
    </source>
</reference>